<evidence type="ECO:0000256" key="1">
    <source>
        <dbReference type="ARBA" id="ARBA00022884"/>
    </source>
</evidence>
<dbReference type="Pfam" id="PF00076">
    <property type="entry name" value="RRM_1"/>
    <property type="match status" value="1"/>
</dbReference>
<keyword evidence="6" id="KW-1185">Reference proteome</keyword>
<evidence type="ECO:0000313" key="6">
    <source>
        <dbReference type="Proteomes" id="UP001634393"/>
    </source>
</evidence>
<dbReference type="AlphaFoldDB" id="A0ABD3U7K6"/>
<dbReference type="EMBL" id="JBJXBP010000002">
    <property type="protein sequence ID" value="KAL3845421.1"/>
    <property type="molecule type" value="Genomic_DNA"/>
</dbReference>
<dbReference type="PROSITE" id="PS50102">
    <property type="entry name" value="RRM"/>
    <property type="match status" value="1"/>
</dbReference>
<comment type="caution">
    <text evidence="5">The sequence shown here is derived from an EMBL/GenBank/DDBJ whole genome shotgun (WGS) entry which is preliminary data.</text>
</comment>
<keyword evidence="1 2" id="KW-0694">RNA-binding</keyword>
<dbReference type="GO" id="GO:0003723">
    <property type="term" value="F:RNA binding"/>
    <property type="evidence" value="ECO:0007669"/>
    <property type="project" value="UniProtKB-UniRule"/>
</dbReference>
<evidence type="ECO:0000259" key="4">
    <source>
        <dbReference type="PROSITE" id="PS50102"/>
    </source>
</evidence>
<feature type="region of interest" description="Disordered" evidence="3">
    <location>
        <begin position="1"/>
        <end position="31"/>
    </location>
</feature>
<proteinExistence type="predicted"/>
<dbReference type="PANTHER" id="PTHR10501">
    <property type="entry name" value="U1 SMALL NUCLEAR RIBONUCLEOPROTEIN A/U2 SMALL NUCLEAR RIBONUCLEOPROTEIN B"/>
    <property type="match status" value="1"/>
</dbReference>
<feature type="compositionally biased region" description="Polar residues" evidence="3">
    <location>
        <begin position="7"/>
        <end position="18"/>
    </location>
</feature>
<dbReference type="SUPFAM" id="SSF54928">
    <property type="entry name" value="RNA-binding domain, RBD"/>
    <property type="match status" value="1"/>
</dbReference>
<gene>
    <name evidence="5" type="ORF">ACJIZ3_002824</name>
</gene>
<evidence type="ECO:0000256" key="2">
    <source>
        <dbReference type="PROSITE-ProRule" id="PRU00176"/>
    </source>
</evidence>
<reference evidence="5 6" key="1">
    <citation type="submission" date="2024-12" db="EMBL/GenBank/DDBJ databases">
        <title>The unique morphological basis and parallel evolutionary history of personate flowers in Penstemon.</title>
        <authorList>
            <person name="Depatie T.H."/>
            <person name="Wessinger C.A."/>
        </authorList>
    </citation>
    <scope>NUCLEOTIDE SEQUENCE [LARGE SCALE GENOMIC DNA]</scope>
    <source>
        <strain evidence="5">WTNN_2</strain>
        <tissue evidence="5">Leaf</tissue>
    </source>
</reference>
<dbReference type="CDD" id="cd21618">
    <property type="entry name" value="RRM_AtNSRA_like"/>
    <property type="match status" value="1"/>
</dbReference>
<dbReference type="InterPro" id="IPR035979">
    <property type="entry name" value="RBD_domain_sf"/>
</dbReference>
<dbReference type="InterPro" id="IPR012677">
    <property type="entry name" value="Nucleotide-bd_a/b_plait_sf"/>
</dbReference>
<organism evidence="5 6">
    <name type="scientific">Penstemon smallii</name>
    <dbReference type="NCBI Taxonomy" id="265156"/>
    <lineage>
        <taxon>Eukaryota</taxon>
        <taxon>Viridiplantae</taxon>
        <taxon>Streptophyta</taxon>
        <taxon>Embryophyta</taxon>
        <taxon>Tracheophyta</taxon>
        <taxon>Spermatophyta</taxon>
        <taxon>Magnoliopsida</taxon>
        <taxon>eudicotyledons</taxon>
        <taxon>Gunneridae</taxon>
        <taxon>Pentapetalae</taxon>
        <taxon>asterids</taxon>
        <taxon>lamiids</taxon>
        <taxon>Lamiales</taxon>
        <taxon>Plantaginaceae</taxon>
        <taxon>Cheloneae</taxon>
        <taxon>Penstemon</taxon>
    </lineage>
</organism>
<feature type="domain" description="RRM" evidence="4">
    <location>
        <begin position="151"/>
        <end position="237"/>
    </location>
</feature>
<name>A0ABD3U7K6_9LAMI</name>
<accession>A0ABD3U7K6</accession>
<dbReference type="InterPro" id="IPR000504">
    <property type="entry name" value="RRM_dom"/>
</dbReference>
<dbReference type="Proteomes" id="UP001634393">
    <property type="component" value="Unassembled WGS sequence"/>
</dbReference>
<evidence type="ECO:0000256" key="3">
    <source>
        <dbReference type="SAM" id="MobiDB-lite"/>
    </source>
</evidence>
<sequence>MGDGYWSHQQASLHQSAGSMKRPRTEFDLPPSGLAAASEVHNYHVDQNDDWGGPRPLKDTKSLGSAYDHYLQNSKLPSEEGSHYGQVGLERALGGNVPPFQMRNHAAAELPEAFAPELFTNGRGPSFGGPLPIDRVARPRETLPLPPDASNTLYIEGLPADCTKREVAHIFRPFVGYKEVRIVRKEPKYRGGDHLIMSFVDFIDPACAATALSALQGYKMDEHDPHSPYLKLQFSKFPGARSGAAPRGRR</sequence>
<evidence type="ECO:0000313" key="5">
    <source>
        <dbReference type="EMBL" id="KAL3845421.1"/>
    </source>
</evidence>
<dbReference type="Gene3D" id="3.30.70.330">
    <property type="match status" value="1"/>
</dbReference>
<protein>
    <recommendedName>
        <fullName evidence="4">RRM domain-containing protein</fullName>
    </recommendedName>
</protein>
<dbReference type="SMART" id="SM00360">
    <property type="entry name" value="RRM"/>
    <property type="match status" value="1"/>
</dbReference>